<dbReference type="InterPro" id="IPR036397">
    <property type="entry name" value="RNaseH_sf"/>
</dbReference>
<dbReference type="Gene3D" id="3.30.420.10">
    <property type="entry name" value="Ribonuclease H-like superfamily/Ribonuclease H"/>
    <property type="match status" value="1"/>
</dbReference>
<dbReference type="InterPro" id="IPR052338">
    <property type="entry name" value="Transposase_5"/>
</dbReference>
<dbReference type="AlphaFoldDB" id="A0AA36AQJ3"/>
<protein>
    <recommendedName>
        <fullName evidence="3">Transposable element Tc1 transposase</fullName>
    </recommendedName>
</protein>
<evidence type="ECO:0008006" key="3">
    <source>
        <dbReference type="Google" id="ProtNLM"/>
    </source>
</evidence>
<proteinExistence type="predicted"/>
<dbReference type="PANTHER" id="PTHR23022:SF135">
    <property type="entry name" value="SI:DKEY-77F5.3"/>
    <property type="match status" value="1"/>
</dbReference>
<dbReference type="Proteomes" id="UP001162480">
    <property type="component" value="Chromosome 3"/>
</dbReference>
<sequence>MDEQIEKNLSFNQLISRKRKKWAKEMSEKSSSFWDSVIFSDESRFALLSDSGRIWVWRLPNQEFDLKRLQPTVKHGGISIMVWGAVTSNGRSELIECVGTINSEKYTEILKQGLLPMYSHDNITKNEFLFVEDGAPCHTAKRNQQWLTENGIKKLP</sequence>
<name>A0AA36AQJ3_OCTVU</name>
<keyword evidence="2" id="KW-1185">Reference proteome</keyword>
<dbReference type="GO" id="GO:0003676">
    <property type="term" value="F:nucleic acid binding"/>
    <property type="evidence" value="ECO:0007669"/>
    <property type="project" value="InterPro"/>
</dbReference>
<evidence type="ECO:0000313" key="1">
    <source>
        <dbReference type="EMBL" id="CAI9718967.1"/>
    </source>
</evidence>
<evidence type="ECO:0000313" key="2">
    <source>
        <dbReference type="Proteomes" id="UP001162480"/>
    </source>
</evidence>
<gene>
    <name evidence="1" type="ORF">OCTVUL_1B012518</name>
</gene>
<dbReference type="EMBL" id="OX597816">
    <property type="protein sequence ID" value="CAI9718967.1"/>
    <property type="molecule type" value="Genomic_DNA"/>
</dbReference>
<reference evidence="1" key="1">
    <citation type="submission" date="2023-08" db="EMBL/GenBank/DDBJ databases">
        <authorList>
            <person name="Alioto T."/>
            <person name="Alioto T."/>
            <person name="Gomez Garrido J."/>
        </authorList>
    </citation>
    <scope>NUCLEOTIDE SEQUENCE</scope>
</reference>
<dbReference type="PANTHER" id="PTHR23022">
    <property type="entry name" value="TRANSPOSABLE ELEMENT-RELATED"/>
    <property type="match status" value="1"/>
</dbReference>
<accession>A0AA36AQJ3</accession>
<organism evidence="1 2">
    <name type="scientific">Octopus vulgaris</name>
    <name type="common">Common octopus</name>
    <dbReference type="NCBI Taxonomy" id="6645"/>
    <lineage>
        <taxon>Eukaryota</taxon>
        <taxon>Metazoa</taxon>
        <taxon>Spiralia</taxon>
        <taxon>Lophotrochozoa</taxon>
        <taxon>Mollusca</taxon>
        <taxon>Cephalopoda</taxon>
        <taxon>Coleoidea</taxon>
        <taxon>Octopodiformes</taxon>
        <taxon>Octopoda</taxon>
        <taxon>Incirrata</taxon>
        <taxon>Octopodidae</taxon>
        <taxon>Octopus</taxon>
    </lineage>
</organism>